<accession>A0ACC2IC10</accession>
<organism evidence="1 2">
    <name type="scientific">Boeremia exigua</name>
    <dbReference type="NCBI Taxonomy" id="749465"/>
    <lineage>
        <taxon>Eukaryota</taxon>
        <taxon>Fungi</taxon>
        <taxon>Dikarya</taxon>
        <taxon>Ascomycota</taxon>
        <taxon>Pezizomycotina</taxon>
        <taxon>Dothideomycetes</taxon>
        <taxon>Pleosporomycetidae</taxon>
        <taxon>Pleosporales</taxon>
        <taxon>Pleosporineae</taxon>
        <taxon>Didymellaceae</taxon>
        <taxon>Boeremia</taxon>
    </lineage>
</organism>
<name>A0ACC2IC10_9PLEO</name>
<gene>
    <name evidence="1" type="ORF">OPT61_g4996</name>
</gene>
<dbReference type="EMBL" id="JAPHNI010000305">
    <property type="protein sequence ID" value="KAJ8112689.1"/>
    <property type="molecule type" value="Genomic_DNA"/>
</dbReference>
<evidence type="ECO:0000313" key="2">
    <source>
        <dbReference type="Proteomes" id="UP001153331"/>
    </source>
</evidence>
<dbReference type="Proteomes" id="UP001153331">
    <property type="component" value="Unassembled WGS sequence"/>
</dbReference>
<keyword evidence="2" id="KW-1185">Reference proteome</keyword>
<proteinExistence type="predicted"/>
<protein>
    <submittedName>
        <fullName evidence="1">Uncharacterized protein</fullName>
    </submittedName>
</protein>
<comment type="caution">
    <text evidence="1">The sequence shown here is derived from an EMBL/GenBank/DDBJ whole genome shotgun (WGS) entry which is preliminary data.</text>
</comment>
<sequence length="815" mass="91404">MHASPKSSAVRLTKGAVDFDAIKRWQYREAAIDVFEICVMLFHAVENPRYSHPLPNHRTPTDPNDRTEYTDALLSALTAENTFAQNLYFTVREGCHTSGSQANSTTTTFHSVPAMLEHPSKNISPQLDSGRAHDRNKDDSTFNRLFDEHIPSAAKLPRNEMQSLVAANMLPVSSQVLTKLRGATDEQDHIVASAAVIQNTKVGLQSLSNELLSNLALHLCGSRTILSFSLVNKRFRAIAQDVMLRRLCIPKGGLLQVLDMLGTNLEALPKVCHLDLRQHDSHNSYCKCSDSFDLNARITQRFCDTVESNHNHDVTWGRIQDAKRNSNIWYNKPHSLILDILVASLPSLREVTMWLPPTGDAVETNPIIPLFHRQNASFAPFDSLTLEVMQMCLRVLTIESDAKYPRNVSHVISMPGFRNLRSLTMSMEHLGSPIQLTFYSPDDTLETSSRNNNDVGVLSKAVYWPLTLTDIHLTSCNKFTFNLLETLGQVPSVQPHPIHVTLDFDIPASSALILCAMEGPTDHPGRTASIWTNTLADLDSKGYRVDFSTKGTLPVCMNGRKATFMEELQAMTKLSLGEVARIGRAGMQFSDCVAQSYNGPRTRSSPLEYKLFLLHGGDYPTLFSSPTFTATSWVHAAFFHGASGAESKPKTSSMIECLPKRHVDYEGAKQLRYVPSKSRRRRRIGGVHANLSGFVFPYSVHCRLLSKLQPLSEQFSVLGNVIKIPAPSTLRSSRYGVKRDAKRRMQPSSLIFDSSKGDLTAFFDHTSMFAEQIFAEEDWKRYFQPSERPSREKKRQGARSKRAKSAHLEEKKQRR</sequence>
<reference evidence="1" key="1">
    <citation type="submission" date="2022-11" db="EMBL/GenBank/DDBJ databases">
        <title>Genome Sequence of Boeremia exigua.</title>
        <authorList>
            <person name="Buettner E."/>
        </authorList>
    </citation>
    <scope>NUCLEOTIDE SEQUENCE</scope>
    <source>
        <strain evidence="1">CU02</strain>
    </source>
</reference>
<evidence type="ECO:0000313" key="1">
    <source>
        <dbReference type="EMBL" id="KAJ8112689.1"/>
    </source>
</evidence>